<dbReference type="AlphaFoldDB" id="A0A9W8HCZ3"/>
<proteinExistence type="predicted"/>
<accession>A0A9W8HCZ3</accession>
<evidence type="ECO:0000256" key="1">
    <source>
        <dbReference type="SAM" id="MobiDB-lite"/>
    </source>
</evidence>
<protein>
    <submittedName>
        <fullName evidence="2">Uncharacterized protein</fullName>
    </submittedName>
</protein>
<evidence type="ECO:0000313" key="2">
    <source>
        <dbReference type="EMBL" id="KAJ2780008.1"/>
    </source>
</evidence>
<reference evidence="2" key="1">
    <citation type="submission" date="2022-07" db="EMBL/GenBank/DDBJ databases">
        <title>Phylogenomic reconstructions and comparative analyses of Kickxellomycotina fungi.</title>
        <authorList>
            <person name="Reynolds N.K."/>
            <person name="Stajich J.E."/>
            <person name="Barry K."/>
            <person name="Grigoriev I.V."/>
            <person name="Crous P."/>
            <person name="Smith M.E."/>
        </authorList>
    </citation>
    <scope>NUCLEOTIDE SEQUENCE</scope>
    <source>
        <strain evidence="2">BCRC 34489</strain>
    </source>
</reference>
<evidence type="ECO:0000313" key="3">
    <source>
        <dbReference type="Proteomes" id="UP001140172"/>
    </source>
</evidence>
<dbReference type="EMBL" id="JANBUM010000271">
    <property type="protein sequence ID" value="KAJ2780008.1"/>
    <property type="molecule type" value="Genomic_DNA"/>
</dbReference>
<organism evidence="2 3">
    <name type="scientific">Coemansia interrupta</name>
    <dbReference type="NCBI Taxonomy" id="1126814"/>
    <lineage>
        <taxon>Eukaryota</taxon>
        <taxon>Fungi</taxon>
        <taxon>Fungi incertae sedis</taxon>
        <taxon>Zoopagomycota</taxon>
        <taxon>Kickxellomycotina</taxon>
        <taxon>Kickxellomycetes</taxon>
        <taxon>Kickxellales</taxon>
        <taxon>Kickxellaceae</taxon>
        <taxon>Coemansia</taxon>
    </lineage>
</organism>
<keyword evidence="3" id="KW-1185">Reference proteome</keyword>
<feature type="compositionally biased region" description="Acidic residues" evidence="1">
    <location>
        <begin position="131"/>
        <end position="151"/>
    </location>
</feature>
<feature type="region of interest" description="Disordered" evidence="1">
    <location>
        <begin position="406"/>
        <end position="462"/>
    </location>
</feature>
<gene>
    <name evidence="2" type="ORF">GGI15_003698</name>
</gene>
<comment type="caution">
    <text evidence="2">The sequence shown here is derived from an EMBL/GenBank/DDBJ whole genome shotgun (WGS) entry which is preliminary data.</text>
</comment>
<sequence>MRLLEHINLRAGIEWLLDRISADVLTLELGIFNGDSEAIVGIDELLGPAHGDQLTTLKLLPQRSARTRNQAATQPTNDKAPVLPPKRAKPSRKSAKVQDNSERALVLRRLVDALHDGDFDHELGTSKEKDSDDSESDADYSPDENADEDEVLEKKEKKLILRIKMSKIREHNGTINGAGEKNGEMRVEDVDWPEFDAETINGILQRREELRKQRGTAENMARLKKSSLAPPPLQLEKARPKQFMRAGSEEGEEVEGMEVDDAVVINNVGHDDKDSTDEGMLDAADQQQIPSHVPQSLRYPVPETERTGPPRDMRLELQNELQREEQVLKDLRAEIIDKLFKLQTEEKLLRMIVRHDFDIPDDEMLPSDAPPLAETDQMDVVDDQANPDYAAIAAAAAAAMELVNQSGLGQHDDADSDDASSLSGMSSSSSEDEIQDDEVTRGALSRVLDQYLPEGDWPNNSE</sequence>
<feature type="compositionally biased region" description="Low complexity" evidence="1">
    <location>
        <begin position="419"/>
        <end position="429"/>
    </location>
</feature>
<dbReference type="Proteomes" id="UP001140172">
    <property type="component" value="Unassembled WGS sequence"/>
</dbReference>
<dbReference type="OrthoDB" id="5596221at2759"/>
<feature type="region of interest" description="Disordered" evidence="1">
    <location>
        <begin position="118"/>
        <end position="152"/>
    </location>
</feature>
<feature type="compositionally biased region" description="Basic residues" evidence="1">
    <location>
        <begin position="86"/>
        <end position="95"/>
    </location>
</feature>
<feature type="compositionally biased region" description="Polar residues" evidence="1">
    <location>
        <begin position="67"/>
        <end position="77"/>
    </location>
</feature>
<feature type="compositionally biased region" description="Basic and acidic residues" evidence="1">
    <location>
        <begin position="118"/>
        <end position="130"/>
    </location>
</feature>
<feature type="region of interest" description="Disordered" evidence="1">
    <location>
        <begin position="65"/>
        <end position="100"/>
    </location>
</feature>
<name>A0A9W8HCZ3_9FUNG</name>